<dbReference type="GO" id="GO:0045766">
    <property type="term" value="P:positive regulation of angiogenesis"/>
    <property type="evidence" value="ECO:0007669"/>
    <property type="project" value="UniProtKB-ARBA"/>
</dbReference>
<evidence type="ECO:0000256" key="1">
    <source>
        <dbReference type="ARBA" id="ARBA00004613"/>
    </source>
</evidence>
<dbReference type="GO" id="GO:0010628">
    <property type="term" value="P:positive regulation of gene expression"/>
    <property type="evidence" value="ECO:0007669"/>
    <property type="project" value="UniProtKB-ARBA"/>
</dbReference>
<evidence type="ECO:0000256" key="2">
    <source>
        <dbReference type="ARBA" id="ARBA00006656"/>
    </source>
</evidence>
<evidence type="ECO:0000256" key="12">
    <source>
        <dbReference type="ARBA" id="ARBA00066200"/>
    </source>
</evidence>
<evidence type="ECO:0000256" key="11">
    <source>
        <dbReference type="ARBA" id="ARBA00053121"/>
    </source>
</evidence>
<feature type="non-terminal residue" evidence="18">
    <location>
        <position position="1097"/>
    </location>
</feature>
<dbReference type="GO" id="GO:0005125">
    <property type="term" value="F:cytokine activity"/>
    <property type="evidence" value="ECO:0007669"/>
    <property type="project" value="UniProtKB-KW"/>
</dbReference>
<dbReference type="GO" id="GO:0008083">
    <property type="term" value="F:growth factor activity"/>
    <property type="evidence" value="ECO:0007669"/>
    <property type="project" value="UniProtKB-KW"/>
</dbReference>
<dbReference type="GO" id="GO:0001503">
    <property type="term" value="P:ossification"/>
    <property type="evidence" value="ECO:0007669"/>
    <property type="project" value="UniProtKB-KW"/>
</dbReference>
<reference evidence="18" key="1">
    <citation type="journal article" date="2021" name="Evol. Appl.">
        <title>The genome of the Pyrenean desman and the effects of bottlenecks and inbreeding on the genomic landscape of an endangered species.</title>
        <authorList>
            <person name="Escoda L."/>
            <person name="Castresana J."/>
        </authorList>
    </citation>
    <scope>NUCLEOTIDE SEQUENCE</scope>
    <source>
        <strain evidence="18">IBE-C5619</strain>
    </source>
</reference>
<evidence type="ECO:0000256" key="5">
    <source>
        <dbReference type="ARBA" id="ARBA00022685"/>
    </source>
</evidence>
<dbReference type="Pfam" id="PF00688">
    <property type="entry name" value="TGFb_propeptide"/>
    <property type="match status" value="1"/>
</dbReference>
<dbReference type="PANTHER" id="PTHR11848:SF157">
    <property type="entry name" value="GROWTH_DIFFERENTIATION FACTOR 2"/>
    <property type="match status" value="1"/>
</dbReference>
<dbReference type="PANTHER" id="PTHR11848">
    <property type="entry name" value="TGF-BETA FAMILY"/>
    <property type="match status" value="1"/>
</dbReference>
<dbReference type="OrthoDB" id="5987191at2759"/>
<dbReference type="Proteomes" id="UP000700334">
    <property type="component" value="Unassembled WGS sequence"/>
</dbReference>
<dbReference type="SMART" id="SM00204">
    <property type="entry name" value="TGFB"/>
    <property type="match status" value="2"/>
</dbReference>
<evidence type="ECO:0000256" key="13">
    <source>
        <dbReference type="ARBA" id="ARBA00072968"/>
    </source>
</evidence>
<evidence type="ECO:0000256" key="4">
    <source>
        <dbReference type="ARBA" id="ARBA00022525"/>
    </source>
</evidence>
<keyword evidence="5" id="KW-0165">Cleavage on pair of basic residues</keyword>
<evidence type="ECO:0000256" key="14">
    <source>
        <dbReference type="ARBA" id="ARBA00079729"/>
    </source>
</evidence>
<dbReference type="SUPFAM" id="SSF57501">
    <property type="entry name" value="Cystine-knot cytokines"/>
    <property type="match status" value="2"/>
</dbReference>
<dbReference type="GO" id="GO:0001569">
    <property type="term" value="P:branching involved in blood vessel morphogenesis"/>
    <property type="evidence" value="ECO:0007669"/>
    <property type="project" value="UniProtKB-ARBA"/>
</dbReference>
<comment type="caution">
    <text evidence="18">The sequence shown here is derived from an EMBL/GenBank/DDBJ whole genome shotgun (WGS) entry which is preliminary data.</text>
</comment>
<evidence type="ECO:0000313" key="19">
    <source>
        <dbReference type="Proteomes" id="UP000700334"/>
    </source>
</evidence>
<feature type="domain" description="TGF-beta family profile" evidence="17">
    <location>
        <begin position="387"/>
        <end position="499"/>
    </location>
</feature>
<accession>A0A8J6ALV0</accession>
<dbReference type="GO" id="GO:0001938">
    <property type="term" value="P:positive regulation of endothelial cell proliferation"/>
    <property type="evidence" value="ECO:0007669"/>
    <property type="project" value="UniProtKB-ARBA"/>
</dbReference>
<evidence type="ECO:0000256" key="3">
    <source>
        <dbReference type="ARBA" id="ARBA00022514"/>
    </source>
</evidence>
<dbReference type="GO" id="GO:0005615">
    <property type="term" value="C:extracellular space"/>
    <property type="evidence" value="ECO:0007669"/>
    <property type="project" value="UniProtKB-KW"/>
</dbReference>
<evidence type="ECO:0000256" key="10">
    <source>
        <dbReference type="ARBA" id="ARBA00023180"/>
    </source>
</evidence>
<dbReference type="InterPro" id="IPR015615">
    <property type="entry name" value="TGF-beta-rel"/>
</dbReference>
<dbReference type="AlphaFoldDB" id="A0A8J6ALV0"/>
<evidence type="ECO:0000256" key="9">
    <source>
        <dbReference type="ARBA" id="ARBA00023157"/>
    </source>
</evidence>
<evidence type="ECO:0000256" key="6">
    <source>
        <dbReference type="ARBA" id="ARBA00022729"/>
    </source>
</evidence>
<comment type="subunit">
    <text evidence="12">Homodimer; disulfide-linked. Detected in extracellular fluid as mature homodimer, and in complex with its propeptide. Interacts with ACVRL1, BMPR2 and ACVR2B with high affinity (in vitro). Identified in a complex with ACVRL1 and ACVR2B. Has ten times lower affinity for ACVR2A (in vitro). Interacts with ENG, forming a heterotetramer with a 2:2 stoichiometry. Can form a heteromeric complex with ENG and ACVRL1. Interacts with type I receptor ACVR1.</text>
</comment>
<keyword evidence="7" id="KW-0892">Osteogenesis</keyword>
<protein>
    <recommendedName>
        <fullName evidence="13">Growth/differentiation factor 2</fullName>
    </recommendedName>
    <alternativeName>
        <fullName evidence="14">Bone morphogenetic protein 9</fullName>
    </alternativeName>
</protein>
<keyword evidence="19" id="KW-1185">Reference proteome</keyword>
<feature type="domain" description="TGF-beta family profile" evidence="17">
    <location>
        <begin position="984"/>
        <end position="1097"/>
    </location>
</feature>
<dbReference type="GO" id="GO:0030858">
    <property type="term" value="P:positive regulation of epithelial cell differentiation"/>
    <property type="evidence" value="ECO:0007669"/>
    <property type="project" value="UniProtKB-ARBA"/>
</dbReference>
<keyword evidence="3" id="KW-0202">Cytokine</keyword>
<dbReference type="Pfam" id="PF00019">
    <property type="entry name" value="TGF_beta"/>
    <property type="match status" value="2"/>
</dbReference>
<comment type="subcellular location">
    <subcellularLocation>
        <location evidence="1">Secreted</location>
    </subcellularLocation>
</comment>
<organism evidence="18 19">
    <name type="scientific">Galemys pyrenaicus</name>
    <name type="common">Iberian desman</name>
    <name type="synonym">Pyrenean desman</name>
    <dbReference type="NCBI Taxonomy" id="202257"/>
    <lineage>
        <taxon>Eukaryota</taxon>
        <taxon>Metazoa</taxon>
        <taxon>Chordata</taxon>
        <taxon>Craniata</taxon>
        <taxon>Vertebrata</taxon>
        <taxon>Euteleostomi</taxon>
        <taxon>Mammalia</taxon>
        <taxon>Eutheria</taxon>
        <taxon>Laurasiatheria</taxon>
        <taxon>Eulipotyphla</taxon>
        <taxon>Talpidae</taxon>
        <taxon>Galemys</taxon>
    </lineage>
</organism>
<feature type="region of interest" description="Disordered" evidence="16">
    <location>
        <begin position="289"/>
        <end position="341"/>
    </location>
</feature>
<keyword evidence="9" id="KW-1015">Disulfide bond</keyword>
<dbReference type="CDD" id="cd19394">
    <property type="entry name" value="TGF_beta_GDF10"/>
    <property type="match status" value="1"/>
</dbReference>
<feature type="region of interest" description="Disordered" evidence="16">
    <location>
        <begin position="954"/>
        <end position="990"/>
    </location>
</feature>
<dbReference type="PROSITE" id="PS51362">
    <property type="entry name" value="TGF_BETA_2"/>
    <property type="match status" value="2"/>
</dbReference>
<sequence length="1097" mass="121681">GLSSASSAPAKSLLLPGFCSLPQPLTMARCFSRISSGAEPRLLPLPTLLLLLLLLRAVGGSHTAPARSLPTAAGNKDPRRFPGDAAAALGPGAQDMVAVHMLRLYEKYSQRGARPGGGNTVRSFRPRLEVVDQKAVYFFNLTSMQDSEMILTATFHFYSEPRWPRAREPPCKQRAKNASCRLLPPSPPTRQHLFFRSLSQNTATQGLLRGAMALVPPPRGLWQAKDISPIVKAARRDGELLLSAQLDSGEKELGVPKSSPLAPYILIYANDLAISEPNSVAVTLQRYDPFQAGDPEPGVAPNSSADPRVRRATQATGPLQDNELPGLDERPAHAPHAQHYHKHELWPSPFRALKPRPGRKDRRKKGQEVLMASQVLDFDEKTMQKARRKQWDEPRVCSRRYLKVDFTDIGWNEWIISPKSFDAYYCAGACEFPMPRVVRPSNHATIQSIVRAVGIVPGIPEPCCVPDKMNSLGVLFLDENRNVVLKVYPNMSVETCACRKPYLRPQQWKAGDRKGPFYMKTRVFQERQNKTQALFEEPELSGTIQKDQDPLYRQLHFQAVVLFHLFTVPGSSCTDLAQGPVSFRPVSKQHPEAAPYLCILLGSVPKGWGRRVLSSLATPGLLVSTCLGIHPADMNEDPAPPKTNHRALWAPGTAHSVGVTPLERRPKMCHGLLCVALPMLSLLACTVQAKPLQSRGRAAFGGEAHRSLGQPGGEPEEGTFDLRMFLENMKVDFLRSLNLSGVPSQDKTQAEPPQYMIDLYNRYASNKSSTPASNIVRSFSMEDAISVSTTEDCPFQKHILLFNISVPRHEQITRAELRLYISCQSHMVSSQELKGNMVIYDVLDGEDAWDASKRTKTFLVSQDIREEGWETFEVSSAVKRWVKADTTKSRNKLEVTVENHRKGCDKLDISVPPGSKNLPFFVIFSNDRSNGTKETRLELREMIGHEQESVIKELPKNGPAEAGEGKEEEEAVEGHTAAGSSLARRKRSAGASNHCQKASLRVNFEDIGWDSWIIAPKEYDAYECKGGCFFPLADDVTPTKHAIVQTLVHLKFPMKVGKACCVPTKLSPISILYKDDMGVPTLKYHYEGMSVAECGCR</sequence>
<evidence type="ECO:0000313" key="18">
    <source>
        <dbReference type="EMBL" id="KAG8519685.1"/>
    </source>
</evidence>
<dbReference type="EMBL" id="JAGFMF010011602">
    <property type="protein sequence ID" value="KAG8519685.1"/>
    <property type="molecule type" value="Genomic_DNA"/>
</dbReference>
<proteinExistence type="inferred from homology"/>
<dbReference type="InterPro" id="IPR001111">
    <property type="entry name" value="TGF-b_propeptide"/>
</dbReference>
<keyword evidence="4" id="KW-0964">Secreted</keyword>
<dbReference type="CDD" id="cd19400">
    <property type="entry name" value="TGF_beta_BMP9"/>
    <property type="match status" value="1"/>
</dbReference>
<keyword evidence="10" id="KW-0325">Glycoprotein</keyword>
<evidence type="ECO:0000256" key="15">
    <source>
        <dbReference type="RuleBase" id="RU000354"/>
    </source>
</evidence>
<dbReference type="InterPro" id="IPR029034">
    <property type="entry name" value="Cystine-knot_cytokine"/>
</dbReference>
<keyword evidence="6" id="KW-0732">Signal</keyword>
<dbReference type="GO" id="GO:0006879">
    <property type="term" value="P:intracellular iron ion homeostasis"/>
    <property type="evidence" value="ECO:0007669"/>
    <property type="project" value="UniProtKB-ARBA"/>
</dbReference>
<dbReference type="FunFam" id="2.60.120.970:FF:000014">
    <property type="entry name" value="growth/differentiation factor 2"/>
    <property type="match status" value="1"/>
</dbReference>
<evidence type="ECO:0000259" key="17">
    <source>
        <dbReference type="PROSITE" id="PS51362"/>
    </source>
</evidence>
<evidence type="ECO:0000256" key="7">
    <source>
        <dbReference type="ARBA" id="ARBA00022855"/>
    </source>
</evidence>
<name>A0A8J6ALV0_GALPY</name>
<dbReference type="FunFam" id="2.10.90.10:FF:000001">
    <property type="entry name" value="Bone morphogenetic protein 4"/>
    <property type="match status" value="1"/>
</dbReference>
<dbReference type="PROSITE" id="PS00250">
    <property type="entry name" value="TGF_BETA_1"/>
    <property type="match status" value="2"/>
</dbReference>
<dbReference type="Gene3D" id="2.10.90.10">
    <property type="entry name" value="Cystine-knot cytokines"/>
    <property type="match status" value="2"/>
</dbReference>
<evidence type="ECO:0000256" key="8">
    <source>
        <dbReference type="ARBA" id="ARBA00023030"/>
    </source>
</evidence>
<evidence type="ECO:0000256" key="16">
    <source>
        <dbReference type="SAM" id="MobiDB-lite"/>
    </source>
</evidence>
<dbReference type="GO" id="GO:0090100">
    <property type="term" value="P:positive regulation of transmembrane receptor protein serine/threonine kinase signaling pathway"/>
    <property type="evidence" value="ECO:0007669"/>
    <property type="project" value="UniProtKB-ARBA"/>
</dbReference>
<dbReference type="GO" id="GO:0045944">
    <property type="term" value="P:positive regulation of transcription by RNA polymerase II"/>
    <property type="evidence" value="ECO:0007669"/>
    <property type="project" value="UniProtKB-ARBA"/>
</dbReference>
<dbReference type="FunFam" id="2.10.90.10:FF:000008">
    <property type="entry name" value="Bone morphogenetic protein 3"/>
    <property type="match status" value="1"/>
</dbReference>
<comment type="similarity">
    <text evidence="2 15">Belongs to the TGF-beta family.</text>
</comment>
<dbReference type="Gene3D" id="2.60.120.970">
    <property type="match status" value="1"/>
</dbReference>
<keyword evidence="8 15" id="KW-0339">Growth factor</keyword>
<dbReference type="GO" id="GO:0030509">
    <property type="term" value="P:BMP signaling pathway"/>
    <property type="evidence" value="ECO:0007669"/>
    <property type="project" value="TreeGrafter"/>
</dbReference>
<comment type="function">
    <text evidence="11">Potent circulating inhibitor of angiogenesis. Signals through the type I activin receptor ACVRL1 but not other Alks. Signaling through SMAD1 in endothelial cells requires TGF-beta coreceptor endoglin/ENG.</text>
</comment>
<dbReference type="InterPro" id="IPR001839">
    <property type="entry name" value="TGF-b_C"/>
</dbReference>
<dbReference type="InterPro" id="IPR017948">
    <property type="entry name" value="TGFb_CS"/>
</dbReference>
<gene>
    <name evidence="18" type="ORF">J0S82_000716</name>
</gene>